<dbReference type="InterPro" id="IPR003731">
    <property type="entry name" value="Di-Nase_FeMo-co_biosynth"/>
</dbReference>
<comment type="caution">
    <text evidence="2">The sequence shown here is derived from an EMBL/GenBank/DDBJ whole genome shotgun (WGS) entry which is preliminary data.</text>
</comment>
<evidence type="ECO:0000313" key="2">
    <source>
        <dbReference type="EMBL" id="MBC3803471.1"/>
    </source>
</evidence>
<reference evidence="2 3" key="1">
    <citation type="journal article" date="2020" name="mSystems">
        <title>Defining Genomic and Predicted Metabolic Features of the Acetobacterium Genus.</title>
        <authorList>
            <person name="Ross D.E."/>
            <person name="Marshall C.W."/>
            <person name="Gulliver D."/>
            <person name="May H.D."/>
            <person name="Norman R.S."/>
        </authorList>
    </citation>
    <scope>NUCLEOTIDE SEQUENCE [LARGE SCALE GENOMIC DNA]</scope>
    <source>
        <strain evidence="2 3">DSM 8238</strain>
    </source>
</reference>
<keyword evidence="3" id="KW-1185">Reference proteome</keyword>
<dbReference type="Proteomes" id="UP000603234">
    <property type="component" value="Unassembled WGS sequence"/>
</dbReference>
<accession>A0ABR6WSC8</accession>
<protein>
    <recommendedName>
        <fullName evidence="1">Dinitrogenase iron-molybdenum cofactor biosynthesis domain-containing protein</fullName>
    </recommendedName>
</protein>
<dbReference type="EMBL" id="WJBC01000003">
    <property type="protein sequence ID" value="MBC3803471.1"/>
    <property type="molecule type" value="Genomic_DNA"/>
</dbReference>
<dbReference type="Gene3D" id="3.30.420.130">
    <property type="entry name" value="Dinitrogenase iron-molybdenum cofactor biosynthesis domain"/>
    <property type="match status" value="1"/>
</dbReference>
<proteinExistence type="predicted"/>
<evidence type="ECO:0000259" key="1">
    <source>
        <dbReference type="Pfam" id="PF02579"/>
    </source>
</evidence>
<dbReference type="InterPro" id="IPR036105">
    <property type="entry name" value="DiNase_FeMo-co_biosyn_sf"/>
</dbReference>
<evidence type="ECO:0000313" key="3">
    <source>
        <dbReference type="Proteomes" id="UP000603234"/>
    </source>
</evidence>
<dbReference type="RefSeq" id="WP_186841380.1">
    <property type="nucleotide sequence ID" value="NZ_WJBC01000003.1"/>
</dbReference>
<feature type="domain" description="Dinitrogenase iron-molybdenum cofactor biosynthesis" evidence="1">
    <location>
        <begin position="14"/>
        <end position="95"/>
    </location>
</feature>
<name>A0ABR6WSC8_9FIRM</name>
<dbReference type="SUPFAM" id="SSF53146">
    <property type="entry name" value="Nitrogenase accessory factor-like"/>
    <property type="match status" value="1"/>
</dbReference>
<dbReference type="Pfam" id="PF02579">
    <property type="entry name" value="Nitro_FeMo-Co"/>
    <property type="match status" value="1"/>
</dbReference>
<gene>
    <name evidence="2" type="ORF">GH808_03355</name>
</gene>
<organism evidence="2 3">
    <name type="scientific">Acetobacterium fimetarium</name>
    <dbReference type="NCBI Taxonomy" id="52691"/>
    <lineage>
        <taxon>Bacteria</taxon>
        <taxon>Bacillati</taxon>
        <taxon>Bacillota</taxon>
        <taxon>Clostridia</taxon>
        <taxon>Eubacteriales</taxon>
        <taxon>Eubacteriaceae</taxon>
        <taxon>Acetobacterium</taxon>
    </lineage>
</organism>
<sequence>MYLAMAMDGHNLASNVSQRFEDCGYLLIVETDDLSVKVIENKAELSAENLAQKIIAADCEGVITGMFDHPEAFDVLADACITRYLGSGHSGMKALDLMKKRELKLIRNIEGTDQCDPNHHEHH</sequence>